<dbReference type="EMBL" id="KN881650">
    <property type="protein sequence ID" value="KIY51484.1"/>
    <property type="molecule type" value="Genomic_DNA"/>
</dbReference>
<feature type="signal peptide" evidence="1">
    <location>
        <begin position="1"/>
        <end position="19"/>
    </location>
</feature>
<proteinExistence type="predicted"/>
<name>A0A0D7AIB3_9AGAR</name>
<gene>
    <name evidence="2" type="ORF">FISHEDRAFT_56631</name>
</gene>
<evidence type="ECO:0000256" key="1">
    <source>
        <dbReference type="SAM" id="SignalP"/>
    </source>
</evidence>
<accession>A0A0D7AIB3</accession>
<keyword evidence="3" id="KW-1185">Reference proteome</keyword>
<organism evidence="2 3">
    <name type="scientific">Fistulina hepatica ATCC 64428</name>
    <dbReference type="NCBI Taxonomy" id="1128425"/>
    <lineage>
        <taxon>Eukaryota</taxon>
        <taxon>Fungi</taxon>
        <taxon>Dikarya</taxon>
        <taxon>Basidiomycota</taxon>
        <taxon>Agaricomycotina</taxon>
        <taxon>Agaricomycetes</taxon>
        <taxon>Agaricomycetidae</taxon>
        <taxon>Agaricales</taxon>
        <taxon>Fistulinaceae</taxon>
        <taxon>Fistulina</taxon>
    </lineage>
</organism>
<evidence type="ECO:0000313" key="2">
    <source>
        <dbReference type="EMBL" id="KIY51484.1"/>
    </source>
</evidence>
<reference evidence="2 3" key="1">
    <citation type="journal article" date="2015" name="Fungal Genet. Biol.">
        <title>Evolution of novel wood decay mechanisms in Agaricales revealed by the genome sequences of Fistulina hepatica and Cylindrobasidium torrendii.</title>
        <authorList>
            <person name="Floudas D."/>
            <person name="Held B.W."/>
            <person name="Riley R."/>
            <person name="Nagy L.G."/>
            <person name="Koehler G."/>
            <person name="Ransdell A.S."/>
            <person name="Younus H."/>
            <person name="Chow J."/>
            <person name="Chiniquy J."/>
            <person name="Lipzen A."/>
            <person name="Tritt A."/>
            <person name="Sun H."/>
            <person name="Haridas S."/>
            <person name="LaButti K."/>
            <person name="Ohm R.A."/>
            <person name="Kues U."/>
            <person name="Blanchette R.A."/>
            <person name="Grigoriev I.V."/>
            <person name="Minto R.E."/>
            <person name="Hibbett D.S."/>
        </authorList>
    </citation>
    <scope>NUCLEOTIDE SEQUENCE [LARGE SCALE GENOMIC DNA]</scope>
    <source>
        <strain evidence="2 3">ATCC 64428</strain>
    </source>
</reference>
<protein>
    <submittedName>
        <fullName evidence="2">Uncharacterized protein</fullName>
    </submittedName>
</protein>
<feature type="chain" id="PRO_5002316202" evidence="1">
    <location>
        <begin position="20"/>
        <end position="234"/>
    </location>
</feature>
<evidence type="ECO:0000313" key="3">
    <source>
        <dbReference type="Proteomes" id="UP000054144"/>
    </source>
</evidence>
<dbReference type="AlphaFoldDB" id="A0A0D7AIB3"/>
<dbReference type="Proteomes" id="UP000054144">
    <property type="component" value="Unassembled WGS sequence"/>
</dbReference>
<sequence>MVRTFYAFVLLFLALQTTAVPVDRRAVGMQPLEARHNLAPGRVGDTVLRRDENLQSRDGKWLCKAAKEDSENSESVTVAGSTSVIYSSVRTRAAPVFAKEMCQHGQAPIEKALFSGASAGPPAQNTRASFFTINRKDDMHCKTVSRHHDIAAEANLKGAGPRIEAACSPHRDTLGMKHSLAVWKRRRYRTAVKSELYKQLRGDLVGSCQTERTKERTSMSYCDLPGWTSDDDST</sequence>
<keyword evidence="1" id="KW-0732">Signal</keyword>